<protein>
    <recommendedName>
        <fullName evidence="1">Helix-turn-helix domain-containing protein</fullName>
    </recommendedName>
</protein>
<name>A0ABN1IX09_9GAMM</name>
<dbReference type="Gene3D" id="1.10.10.10">
    <property type="entry name" value="Winged helix-like DNA-binding domain superfamily/Winged helix DNA-binding domain"/>
    <property type="match status" value="1"/>
</dbReference>
<proteinExistence type="predicted"/>
<dbReference type="SUPFAM" id="SSF46955">
    <property type="entry name" value="Putative DNA-binding domain"/>
    <property type="match status" value="1"/>
</dbReference>
<dbReference type="InterPro" id="IPR041657">
    <property type="entry name" value="HTH_17"/>
</dbReference>
<gene>
    <name evidence="2" type="ORF">GCM10009105_34850</name>
</gene>
<keyword evidence="3" id="KW-1185">Reference proteome</keyword>
<feature type="domain" description="Helix-turn-helix" evidence="1">
    <location>
        <begin position="17"/>
        <end position="62"/>
    </location>
</feature>
<reference evidence="2 3" key="1">
    <citation type="journal article" date="2019" name="Int. J. Syst. Evol. Microbiol.">
        <title>The Global Catalogue of Microorganisms (GCM) 10K type strain sequencing project: providing services to taxonomists for standard genome sequencing and annotation.</title>
        <authorList>
            <consortium name="The Broad Institute Genomics Platform"/>
            <consortium name="The Broad Institute Genome Sequencing Center for Infectious Disease"/>
            <person name="Wu L."/>
            <person name="Ma J."/>
        </authorList>
    </citation>
    <scope>NUCLEOTIDE SEQUENCE [LARGE SCALE GENOMIC DNA]</scope>
    <source>
        <strain evidence="2 3">JCM 15421</strain>
    </source>
</reference>
<dbReference type="InterPro" id="IPR036388">
    <property type="entry name" value="WH-like_DNA-bd_sf"/>
</dbReference>
<evidence type="ECO:0000313" key="3">
    <source>
        <dbReference type="Proteomes" id="UP001501523"/>
    </source>
</evidence>
<dbReference type="Pfam" id="PF12728">
    <property type="entry name" value="HTH_17"/>
    <property type="match status" value="1"/>
</dbReference>
<accession>A0ABN1IX09</accession>
<evidence type="ECO:0000313" key="2">
    <source>
        <dbReference type="EMBL" id="GAA0723126.1"/>
    </source>
</evidence>
<organism evidence="2 3">
    <name type="scientific">Dokdonella soli</name>
    <dbReference type="NCBI Taxonomy" id="529810"/>
    <lineage>
        <taxon>Bacteria</taxon>
        <taxon>Pseudomonadati</taxon>
        <taxon>Pseudomonadota</taxon>
        <taxon>Gammaproteobacteria</taxon>
        <taxon>Lysobacterales</taxon>
        <taxon>Rhodanobacteraceae</taxon>
        <taxon>Dokdonella</taxon>
    </lineage>
</organism>
<dbReference type="InterPro" id="IPR009061">
    <property type="entry name" value="DNA-bd_dom_put_sf"/>
</dbReference>
<comment type="caution">
    <text evidence="2">The sequence shown here is derived from an EMBL/GenBank/DDBJ whole genome shotgun (WGS) entry which is preliminary data.</text>
</comment>
<sequence length="156" mass="17482">MCKRLPNPRLAKIHRSYTVDEAARCFGVHRNTVRQWIKRGLPVCDDKRPTLVLGRDLASYLQVKRTINKRPCRPGQIYCVRCRAPRSPAGDMADYIASSATSGRLVGICPDCDALMNRRVSLANLLQVGGELVITMPQAHSRIGDTHHPFVNSDFK</sequence>
<evidence type="ECO:0000259" key="1">
    <source>
        <dbReference type="Pfam" id="PF12728"/>
    </source>
</evidence>
<dbReference type="Proteomes" id="UP001501523">
    <property type="component" value="Unassembled WGS sequence"/>
</dbReference>
<dbReference type="EMBL" id="BAAAEU010000025">
    <property type="protein sequence ID" value="GAA0723126.1"/>
    <property type="molecule type" value="Genomic_DNA"/>
</dbReference>